<organism evidence="1 2">
    <name type="scientific">Vibrio cholerae</name>
    <dbReference type="NCBI Taxonomy" id="666"/>
    <lineage>
        <taxon>Bacteria</taxon>
        <taxon>Pseudomonadati</taxon>
        <taxon>Pseudomonadota</taxon>
        <taxon>Gammaproteobacteria</taxon>
        <taxon>Vibrionales</taxon>
        <taxon>Vibrionaceae</taxon>
        <taxon>Vibrio</taxon>
    </lineage>
</organism>
<proteinExistence type="predicted"/>
<name>A0A655NUY4_VIBCL</name>
<reference evidence="1 2" key="1">
    <citation type="submission" date="2015-07" db="EMBL/GenBank/DDBJ databases">
        <authorList>
            <consortium name="Pathogen Informatics"/>
        </authorList>
    </citation>
    <scope>NUCLEOTIDE SEQUENCE [LARGE SCALE GENOMIC DNA]</scope>
    <source>
        <strain evidence="1 2">A51</strain>
    </source>
</reference>
<gene>
    <name evidence="1" type="ORF">ERS013165_00088</name>
</gene>
<sequence>MGVDVINLIHALHRHFHTTDSAFTRWSNHVVAIGSRAVTDDFTVNFCAARQSVFQLFNHHHAAAARDHETITIGIVSARRFFWCFVVFGG</sequence>
<protein>
    <submittedName>
        <fullName evidence="1">Uncharacterized protein</fullName>
    </submittedName>
</protein>
<dbReference type="EMBL" id="CWOW01000001">
    <property type="protein sequence ID" value="CRZ76841.1"/>
    <property type="molecule type" value="Genomic_DNA"/>
</dbReference>
<evidence type="ECO:0000313" key="2">
    <source>
        <dbReference type="Proteomes" id="UP000044806"/>
    </source>
</evidence>
<dbReference type="Proteomes" id="UP000044806">
    <property type="component" value="Unassembled WGS sequence"/>
</dbReference>
<dbReference type="AlphaFoldDB" id="A0A655NUY4"/>
<accession>A0A655NUY4</accession>
<evidence type="ECO:0000313" key="1">
    <source>
        <dbReference type="EMBL" id="CRZ76841.1"/>
    </source>
</evidence>